<dbReference type="EMBL" id="VNJJ01000007">
    <property type="protein sequence ID" value="TVX99054.1"/>
    <property type="molecule type" value="Genomic_DNA"/>
</dbReference>
<evidence type="ECO:0000313" key="2">
    <source>
        <dbReference type="Proteomes" id="UP000316330"/>
    </source>
</evidence>
<comment type="caution">
    <text evidence="1">The sequence shown here is derived from an EMBL/GenBank/DDBJ whole genome shotgun (WGS) entry which is preliminary data.</text>
</comment>
<dbReference type="OrthoDB" id="2651085at2"/>
<evidence type="ECO:0000313" key="1">
    <source>
        <dbReference type="EMBL" id="TVX99054.1"/>
    </source>
</evidence>
<organism evidence="1 2">
    <name type="scientific">Cohnella terricola</name>
    <dbReference type="NCBI Taxonomy" id="1289167"/>
    <lineage>
        <taxon>Bacteria</taxon>
        <taxon>Bacillati</taxon>
        <taxon>Bacillota</taxon>
        <taxon>Bacilli</taxon>
        <taxon>Bacillales</taxon>
        <taxon>Paenibacillaceae</taxon>
        <taxon>Cohnella</taxon>
    </lineage>
</organism>
<dbReference type="AlphaFoldDB" id="A0A559JGQ4"/>
<dbReference type="RefSeq" id="WP_144702796.1">
    <property type="nucleotide sequence ID" value="NZ_VNJJ01000007.1"/>
</dbReference>
<dbReference type="Proteomes" id="UP000316330">
    <property type="component" value="Unassembled WGS sequence"/>
</dbReference>
<keyword evidence="2" id="KW-1185">Reference proteome</keyword>
<name>A0A559JGQ4_9BACL</name>
<protein>
    <submittedName>
        <fullName evidence="1">Uncharacterized protein</fullName>
    </submittedName>
</protein>
<reference evidence="1 2" key="1">
    <citation type="submission" date="2019-07" db="EMBL/GenBank/DDBJ databases">
        <authorList>
            <person name="Kim J."/>
        </authorList>
    </citation>
    <scope>NUCLEOTIDE SEQUENCE [LARGE SCALE GENOMIC DNA]</scope>
    <source>
        <strain evidence="1 2">G13</strain>
    </source>
</reference>
<proteinExistence type="predicted"/>
<accession>A0A559JGQ4</accession>
<gene>
    <name evidence="1" type="ORF">FPZ45_13965</name>
</gene>
<sequence length="74" mass="8411">MNINIASRNKKKVPLVKKYTHEKRLHALLNAKASLSIEGMHLTALEEQLILKRANGKMKNKEFLALAMEISKNV</sequence>